<dbReference type="GO" id="GO:0030313">
    <property type="term" value="C:cell envelope"/>
    <property type="evidence" value="ECO:0007669"/>
    <property type="project" value="UniProtKB-SubCell"/>
</dbReference>
<dbReference type="Gene3D" id="2.50.20.20">
    <property type="match status" value="1"/>
</dbReference>
<evidence type="ECO:0000256" key="3">
    <source>
        <dbReference type="ARBA" id="ARBA00022475"/>
    </source>
</evidence>
<organism evidence="5 6">
    <name type="scientific">Marmoricola endophyticus</name>
    <dbReference type="NCBI Taxonomy" id="2040280"/>
    <lineage>
        <taxon>Bacteria</taxon>
        <taxon>Bacillati</taxon>
        <taxon>Actinomycetota</taxon>
        <taxon>Actinomycetes</taxon>
        <taxon>Propionibacteriales</taxon>
        <taxon>Nocardioidaceae</taxon>
        <taxon>Marmoricola</taxon>
    </lineage>
</organism>
<keyword evidence="4" id="KW-0732">Signal</keyword>
<dbReference type="PROSITE" id="PS51257">
    <property type="entry name" value="PROKAR_LIPOPROTEIN"/>
    <property type="match status" value="1"/>
</dbReference>
<dbReference type="InterPro" id="IPR009830">
    <property type="entry name" value="LppX/LprAFG"/>
</dbReference>
<keyword evidence="3" id="KW-0472">Membrane</keyword>
<sequence length="232" mass="23540">MMPVSLRRLPLLVVAAVLALVVSGCGGDGGGGDTRAAADRIGNARTALSEADGLTIALGTEKLPQGVQGVLKASGTGTSAPAFKGEITVVQSGLSVDVPVIAVAGKVYVKFVGTWRTIDPATYSAPDPASLFGPSGGISTLLRGLEDVKAGKDTRDGKQVLSTVTATVPGTAVATIIPSADKGAGFRATFTLDDDDRLQKAVVTGPFYGDADDATYTLRFSDYGKTIPISAP</sequence>
<comment type="similarity">
    <text evidence="2">Belongs to the LppX/LprAFG lipoprotein family.</text>
</comment>
<comment type="subcellular location">
    <subcellularLocation>
        <location evidence="1">Cell envelope</location>
    </subcellularLocation>
</comment>
<evidence type="ECO:0000256" key="2">
    <source>
        <dbReference type="ARBA" id="ARBA00009194"/>
    </source>
</evidence>
<keyword evidence="3" id="KW-1003">Cell membrane</keyword>
<evidence type="ECO:0000256" key="4">
    <source>
        <dbReference type="SAM" id="SignalP"/>
    </source>
</evidence>
<dbReference type="SUPFAM" id="SSF89392">
    <property type="entry name" value="Prokaryotic lipoproteins and lipoprotein localization factors"/>
    <property type="match status" value="1"/>
</dbReference>
<accession>A0A917BAB3</accession>
<dbReference type="Proteomes" id="UP000649179">
    <property type="component" value="Unassembled WGS sequence"/>
</dbReference>
<evidence type="ECO:0000256" key="1">
    <source>
        <dbReference type="ARBA" id="ARBA00004196"/>
    </source>
</evidence>
<feature type="signal peptide" evidence="4">
    <location>
        <begin position="1"/>
        <end position="26"/>
    </location>
</feature>
<feature type="chain" id="PRO_5039379675" description="LppX_LprAFG lipoprotein" evidence="4">
    <location>
        <begin position="27"/>
        <end position="232"/>
    </location>
</feature>
<comment type="caution">
    <text evidence="5">The sequence shown here is derived from an EMBL/GenBank/DDBJ whole genome shotgun (WGS) entry which is preliminary data.</text>
</comment>
<dbReference type="CDD" id="cd16334">
    <property type="entry name" value="LppX-like"/>
    <property type="match status" value="1"/>
</dbReference>
<gene>
    <name evidence="5" type="ORF">GCM10011519_02510</name>
</gene>
<dbReference type="Pfam" id="PF07161">
    <property type="entry name" value="LppX_LprAFG"/>
    <property type="match status" value="1"/>
</dbReference>
<evidence type="ECO:0000313" key="5">
    <source>
        <dbReference type="EMBL" id="GGF32608.1"/>
    </source>
</evidence>
<evidence type="ECO:0000313" key="6">
    <source>
        <dbReference type="Proteomes" id="UP000649179"/>
    </source>
</evidence>
<proteinExistence type="inferred from homology"/>
<keyword evidence="6" id="KW-1185">Reference proteome</keyword>
<dbReference type="InterPro" id="IPR029046">
    <property type="entry name" value="LolA/LolB/LppX"/>
</dbReference>
<evidence type="ECO:0008006" key="7">
    <source>
        <dbReference type="Google" id="ProtNLM"/>
    </source>
</evidence>
<dbReference type="AlphaFoldDB" id="A0A917BAB3"/>
<protein>
    <recommendedName>
        <fullName evidence="7">LppX_LprAFG lipoprotein</fullName>
    </recommendedName>
</protein>
<name>A0A917BAB3_9ACTN</name>
<reference evidence="5" key="1">
    <citation type="journal article" date="2014" name="Int. J. Syst. Evol. Microbiol.">
        <title>Complete genome sequence of Corynebacterium casei LMG S-19264T (=DSM 44701T), isolated from a smear-ripened cheese.</title>
        <authorList>
            <consortium name="US DOE Joint Genome Institute (JGI-PGF)"/>
            <person name="Walter F."/>
            <person name="Albersmeier A."/>
            <person name="Kalinowski J."/>
            <person name="Ruckert C."/>
        </authorList>
    </citation>
    <scope>NUCLEOTIDE SEQUENCE</scope>
    <source>
        <strain evidence="5">CGMCC 1.16067</strain>
    </source>
</reference>
<reference evidence="5" key="2">
    <citation type="submission" date="2020-09" db="EMBL/GenBank/DDBJ databases">
        <authorList>
            <person name="Sun Q."/>
            <person name="Zhou Y."/>
        </authorList>
    </citation>
    <scope>NUCLEOTIDE SEQUENCE</scope>
    <source>
        <strain evidence="5">CGMCC 1.16067</strain>
    </source>
</reference>
<dbReference type="EMBL" id="BMKQ01000001">
    <property type="protein sequence ID" value="GGF32608.1"/>
    <property type="molecule type" value="Genomic_DNA"/>
</dbReference>